<dbReference type="Proteomes" id="UP000288216">
    <property type="component" value="Unassembled WGS sequence"/>
</dbReference>
<evidence type="ECO:0000256" key="6">
    <source>
        <dbReference type="ARBA" id="ARBA00022833"/>
    </source>
</evidence>
<keyword evidence="7 11" id="KW-1133">Transmembrane helix</keyword>
<dbReference type="PANTHER" id="PTHR15860">
    <property type="entry name" value="UNCHARACTERIZED RING FINGER-CONTAINING PROTEIN"/>
    <property type="match status" value="1"/>
</dbReference>
<evidence type="ECO:0000256" key="4">
    <source>
        <dbReference type="ARBA" id="ARBA00022771"/>
    </source>
</evidence>
<dbReference type="PANTHER" id="PTHR15860:SF2">
    <property type="entry name" value="RING FINGER AND TRANSMEMBRANE DOMAIN-CONTAINING PROTEIN 2"/>
    <property type="match status" value="1"/>
</dbReference>
<dbReference type="InterPro" id="IPR017907">
    <property type="entry name" value="Znf_RING_CS"/>
</dbReference>
<evidence type="ECO:0000256" key="1">
    <source>
        <dbReference type="ARBA" id="ARBA00004141"/>
    </source>
</evidence>
<evidence type="ECO:0000256" key="8">
    <source>
        <dbReference type="ARBA" id="ARBA00023136"/>
    </source>
</evidence>
<dbReference type="GO" id="GO:1904294">
    <property type="term" value="P:positive regulation of ERAD pathway"/>
    <property type="evidence" value="ECO:0007669"/>
    <property type="project" value="InterPro"/>
</dbReference>
<dbReference type="GO" id="GO:0008270">
    <property type="term" value="F:zinc ion binding"/>
    <property type="evidence" value="ECO:0007669"/>
    <property type="project" value="UniProtKB-KW"/>
</dbReference>
<evidence type="ECO:0000256" key="3">
    <source>
        <dbReference type="ARBA" id="ARBA00022723"/>
    </source>
</evidence>
<dbReference type="Pfam" id="PF13920">
    <property type="entry name" value="zf-C3HC4_3"/>
    <property type="match status" value="1"/>
</dbReference>
<keyword evidence="8 11" id="KW-0472">Membrane</keyword>
<keyword evidence="2 11" id="KW-0812">Transmembrane</keyword>
<comment type="caution">
    <text evidence="13">The sequence shown here is derived from an EMBL/GenBank/DDBJ whole genome shotgun (WGS) entry which is preliminary data.</text>
</comment>
<comment type="subcellular location">
    <subcellularLocation>
        <location evidence="1">Membrane</location>
        <topology evidence="1">Multi-pass membrane protein</topology>
    </subcellularLocation>
</comment>
<evidence type="ECO:0000256" key="10">
    <source>
        <dbReference type="SAM" id="MobiDB-lite"/>
    </source>
</evidence>
<evidence type="ECO:0000313" key="13">
    <source>
        <dbReference type="EMBL" id="GCB68742.1"/>
    </source>
</evidence>
<keyword evidence="3" id="KW-0479">Metal-binding</keyword>
<evidence type="ECO:0000256" key="7">
    <source>
        <dbReference type="ARBA" id="ARBA00022989"/>
    </source>
</evidence>
<dbReference type="GO" id="GO:0061630">
    <property type="term" value="F:ubiquitin protein ligase activity"/>
    <property type="evidence" value="ECO:0007669"/>
    <property type="project" value="InterPro"/>
</dbReference>
<dbReference type="InterPro" id="IPR044235">
    <property type="entry name" value="RNFT1/2"/>
</dbReference>
<feature type="region of interest" description="Disordered" evidence="10">
    <location>
        <begin position="24"/>
        <end position="61"/>
    </location>
</feature>
<keyword evidence="5" id="KW-0833">Ubl conjugation pathway</keyword>
<organism evidence="13 14">
    <name type="scientific">Scyliorhinus torazame</name>
    <name type="common">Cloudy catshark</name>
    <name type="synonym">Catulus torazame</name>
    <dbReference type="NCBI Taxonomy" id="75743"/>
    <lineage>
        <taxon>Eukaryota</taxon>
        <taxon>Metazoa</taxon>
        <taxon>Chordata</taxon>
        <taxon>Craniata</taxon>
        <taxon>Vertebrata</taxon>
        <taxon>Chondrichthyes</taxon>
        <taxon>Elasmobranchii</taxon>
        <taxon>Galeomorphii</taxon>
        <taxon>Galeoidea</taxon>
        <taxon>Carcharhiniformes</taxon>
        <taxon>Scyliorhinidae</taxon>
        <taxon>Scyliorhinus</taxon>
    </lineage>
</organism>
<sequence length="456" mass="51494">MWLERMIGDFFFQFKRDWKKMQRRHSSNADNIPPERTRSQTVGSETSVDENGVFEGLKPESSSAQQMFSGLTGLQSGPITAASFQSGLVLGSSLSSSVGSGDVFIQMTPQEEGTIRAENMQYHHRHRHHHYHHSHHRSSLLHVSGDRHGNTEDVNEDPGTPAPALSELKAAVIWLQKGLPFILILLAKVCFQHKLGIAVLIGMASTFAYANLTVKHQVSLREQRSVLVCLWILVFLTGNTLYLYYTFSAQELYKSLVFLKTSVESKDFFDLLWIAGITDFVLKYITIGFKCLILVLPRIILAFKSRGTLYLLIEEASQLMRSLTPIQLWYKCIIGGDSTNSYLLEGTLIVLYSLCKFLDVCGRIGGLRKALKILCKSQSCGMRATSQQCSEAGDICPICQAEFREPVMLICQHVFCDECARLWFDRERSCPMCRTAVVESLRYWKDGSTSAHFQVY</sequence>
<name>A0A401P6H9_SCYTO</name>
<feature type="transmembrane region" description="Helical" evidence="11">
    <location>
        <begin position="226"/>
        <end position="245"/>
    </location>
</feature>
<dbReference type="PROSITE" id="PS00518">
    <property type="entry name" value="ZF_RING_1"/>
    <property type="match status" value="1"/>
</dbReference>
<evidence type="ECO:0000256" key="2">
    <source>
        <dbReference type="ARBA" id="ARBA00022692"/>
    </source>
</evidence>
<dbReference type="OrthoDB" id="9049620at2759"/>
<dbReference type="Gene3D" id="3.30.40.10">
    <property type="entry name" value="Zinc/RING finger domain, C3HC4 (zinc finger)"/>
    <property type="match status" value="1"/>
</dbReference>
<dbReference type="PROSITE" id="PS50089">
    <property type="entry name" value="ZF_RING_2"/>
    <property type="match status" value="1"/>
</dbReference>
<evidence type="ECO:0000256" key="5">
    <source>
        <dbReference type="ARBA" id="ARBA00022786"/>
    </source>
</evidence>
<protein>
    <recommendedName>
        <fullName evidence="12">RING-type domain-containing protein</fullName>
    </recommendedName>
</protein>
<reference evidence="13 14" key="1">
    <citation type="journal article" date="2018" name="Nat. Ecol. Evol.">
        <title>Shark genomes provide insights into elasmobranch evolution and the origin of vertebrates.</title>
        <authorList>
            <person name="Hara Y"/>
            <person name="Yamaguchi K"/>
            <person name="Onimaru K"/>
            <person name="Kadota M"/>
            <person name="Koyanagi M"/>
            <person name="Keeley SD"/>
            <person name="Tatsumi K"/>
            <person name="Tanaka K"/>
            <person name="Motone F"/>
            <person name="Kageyama Y"/>
            <person name="Nozu R"/>
            <person name="Adachi N"/>
            <person name="Nishimura O"/>
            <person name="Nakagawa R"/>
            <person name="Tanegashima C"/>
            <person name="Kiyatake I"/>
            <person name="Matsumoto R"/>
            <person name="Murakumo K"/>
            <person name="Nishida K"/>
            <person name="Terakita A"/>
            <person name="Kuratani S"/>
            <person name="Sato K"/>
            <person name="Hyodo S Kuraku.S."/>
        </authorList>
    </citation>
    <scope>NUCLEOTIDE SEQUENCE [LARGE SCALE GENOMIC DNA]</scope>
</reference>
<evidence type="ECO:0000256" key="9">
    <source>
        <dbReference type="PROSITE-ProRule" id="PRU00175"/>
    </source>
</evidence>
<evidence type="ECO:0000259" key="12">
    <source>
        <dbReference type="PROSITE" id="PS50089"/>
    </source>
</evidence>
<feature type="transmembrane region" description="Helical" evidence="11">
    <location>
        <begin position="195"/>
        <end position="214"/>
    </location>
</feature>
<feature type="domain" description="RING-type" evidence="12">
    <location>
        <begin position="396"/>
        <end position="434"/>
    </location>
</feature>
<gene>
    <name evidence="13" type="ORF">scyTo_0000936</name>
</gene>
<dbReference type="AlphaFoldDB" id="A0A401P6H9"/>
<dbReference type="EMBL" id="BFAA01000193">
    <property type="protein sequence ID" value="GCB68742.1"/>
    <property type="molecule type" value="Genomic_DNA"/>
</dbReference>
<dbReference type="InterPro" id="IPR001841">
    <property type="entry name" value="Znf_RING"/>
</dbReference>
<dbReference type="SUPFAM" id="SSF57850">
    <property type="entry name" value="RING/U-box"/>
    <property type="match status" value="1"/>
</dbReference>
<feature type="transmembrane region" description="Helical" evidence="11">
    <location>
        <begin position="271"/>
        <end position="296"/>
    </location>
</feature>
<dbReference type="InterPro" id="IPR013083">
    <property type="entry name" value="Znf_RING/FYVE/PHD"/>
</dbReference>
<keyword evidence="4 9" id="KW-0863">Zinc-finger</keyword>
<accession>A0A401P6H9</accession>
<dbReference type="SMART" id="SM00184">
    <property type="entry name" value="RING"/>
    <property type="match status" value="1"/>
</dbReference>
<keyword evidence="6" id="KW-0862">Zinc</keyword>
<keyword evidence="14" id="KW-1185">Reference proteome</keyword>
<dbReference type="GO" id="GO:0016020">
    <property type="term" value="C:membrane"/>
    <property type="evidence" value="ECO:0007669"/>
    <property type="project" value="UniProtKB-SubCell"/>
</dbReference>
<proteinExistence type="predicted"/>
<feature type="region of interest" description="Disordered" evidence="10">
    <location>
        <begin position="141"/>
        <end position="160"/>
    </location>
</feature>
<dbReference type="OMA" id="GPHRSEG"/>
<evidence type="ECO:0000256" key="11">
    <source>
        <dbReference type="SAM" id="Phobius"/>
    </source>
</evidence>
<evidence type="ECO:0000313" key="14">
    <source>
        <dbReference type="Proteomes" id="UP000288216"/>
    </source>
</evidence>